<keyword evidence="2" id="KW-1133">Transmembrane helix</keyword>
<organism evidence="4 5">
    <name type="scientific">Rhodococcus wratislaviensis</name>
    <name type="common">Tsukamurella wratislaviensis</name>
    <dbReference type="NCBI Taxonomy" id="44752"/>
    <lineage>
        <taxon>Bacteria</taxon>
        <taxon>Bacillati</taxon>
        <taxon>Actinomycetota</taxon>
        <taxon>Actinomycetes</taxon>
        <taxon>Mycobacteriales</taxon>
        <taxon>Nocardiaceae</taxon>
        <taxon>Rhodococcus</taxon>
    </lineage>
</organism>
<evidence type="ECO:0000259" key="3">
    <source>
        <dbReference type="Pfam" id="PF02470"/>
    </source>
</evidence>
<comment type="caution">
    <text evidence="4">The sequence shown here is derived from an EMBL/GenBank/DDBJ whole genome shotgun (WGS) entry which is preliminary data.</text>
</comment>
<name>A0A402CD40_RHOWR</name>
<dbReference type="PANTHER" id="PTHR33371">
    <property type="entry name" value="INTERMEMBRANE PHOSPHOLIPID TRANSPORT SYSTEM BINDING PROTEIN MLAD-RELATED"/>
    <property type="match status" value="1"/>
</dbReference>
<protein>
    <submittedName>
        <fullName evidence="4">MCE family protein of Mce F Subgroup</fullName>
    </submittedName>
</protein>
<keyword evidence="2" id="KW-0812">Transmembrane</keyword>
<evidence type="ECO:0000256" key="2">
    <source>
        <dbReference type="SAM" id="Phobius"/>
    </source>
</evidence>
<dbReference type="Pfam" id="PF02470">
    <property type="entry name" value="MlaD"/>
    <property type="match status" value="1"/>
</dbReference>
<feature type="transmembrane region" description="Helical" evidence="2">
    <location>
        <begin position="12"/>
        <end position="32"/>
    </location>
</feature>
<feature type="region of interest" description="Disordered" evidence="1">
    <location>
        <begin position="395"/>
        <end position="446"/>
    </location>
</feature>
<dbReference type="InterPro" id="IPR052336">
    <property type="entry name" value="MlaD_Phospholipid_Transporter"/>
</dbReference>
<evidence type="ECO:0000256" key="1">
    <source>
        <dbReference type="SAM" id="MobiDB-lite"/>
    </source>
</evidence>
<evidence type="ECO:0000313" key="5">
    <source>
        <dbReference type="Proteomes" id="UP000287519"/>
    </source>
</evidence>
<dbReference type="InterPro" id="IPR003399">
    <property type="entry name" value="Mce/MlaD"/>
</dbReference>
<dbReference type="PANTHER" id="PTHR33371:SF16">
    <property type="entry name" value="MCE-FAMILY PROTEIN MCE3F"/>
    <property type="match status" value="1"/>
</dbReference>
<feature type="domain" description="Mce/MlaD" evidence="3">
    <location>
        <begin position="41"/>
        <end position="114"/>
    </location>
</feature>
<gene>
    <name evidence="4" type="ORF">Rhow_005175</name>
</gene>
<dbReference type="AlphaFoldDB" id="A0A402CD40"/>
<dbReference type="GO" id="GO:0005576">
    <property type="term" value="C:extracellular region"/>
    <property type="evidence" value="ECO:0007669"/>
    <property type="project" value="TreeGrafter"/>
</dbReference>
<feature type="compositionally biased region" description="Low complexity" evidence="1">
    <location>
        <begin position="405"/>
        <end position="423"/>
    </location>
</feature>
<sequence>MILSRFVKFQLITFSILTVIALVAMGVVYMRLPALMGIGRYIVTVELPTSGGLYSSANVSYRGSTIGTVTDVTPTADGALATLRLDSSVQIPVSAHANVHSRSALGEQFVDFVPESLDGPFLEDGDVVPSNRTAVPQDIAPMIDTLNNSLTAIPQQNLSTLIDETHRAFEGSGGALQRLLNGSDRILDQAYVDADATTTLINDSAPFLNSQVVSSPAIRGWVQNLSSIVQQADANDQHLRSILETGPEAAKEATALFQQLRPTAPLVLANMTSLGQVAVTYNRSLEHLLVLFPAAISALKTINVPNQDTTSRAFLDFNLNLNAPPPCTTGFLPASERRDGSATDFPARTTDPLYCAVPQDSSVAVRGARNLPCMDTPGKRAPTVEICKSDQPYAPAGTNPWVGDPTPTMNNPAAPAADTGDPTGVPPQVGAASYNPRSGEYQGSDGRTYVQTDLRRTQTHNESSPIQAILTGGH</sequence>
<keyword evidence="5" id="KW-1185">Reference proteome</keyword>
<reference evidence="4 5" key="1">
    <citation type="submission" date="2018-11" db="EMBL/GenBank/DDBJ databases">
        <title>Microbial catabolism of amino acid.</title>
        <authorList>
            <person name="Hibi M."/>
            <person name="Ogawa J."/>
        </authorList>
    </citation>
    <scope>NUCLEOTIDE SEQUENCE [LARGE SCALE GENOMIC DNA]</scope>
    <source>
        <strain evidence="4 5">C31-06</strain>
    </source>
</reference>
<accession>A0A402CD40</accession>
<keyword evidence="2" id="KW-0472">Membrane</keyword>
<dbReference type="EMBL" id="BHYM01000045">
    <property type="protein sequence ID" value="GCE41516.1"/>
    <property type="molecule type" value="Genomic_DNA"/>
</dbReference>
<dbReference type="OrthoDB" id="4741753at2"/>
<proteinExistence type="predicted"/>
<dbReference type="RefSeq" id="WP_124393591.1">
    <property type="nucleotide sequence ID" value="NZ_BHYM01000045.1"/>
</dbReference>
<dbReference type="Proteomes" id="UP000287519">
    <property type="component" value="Unassembled WGS sequence"/>
</dbReference>
<evidence type="ECO:0000313" key="4">
    <source>
        <dbReference type="EMBL" id="GCE41516.1"/>
    </source>
</evidence>
<dbReference type="InterPro" id="IPR005693">
    <property type="entry name" value="Mce"/>
</dbReference>
<dbReference type="NCBIfam" id="TIGR00996">
    <property type="entry name" value="Mtu_fam_mce"/>
    <property type="match status" value="1"/>
</dbReference>